<keyword evidence="1" id="KW-0229">DNA integration</keyword>
<reference evidence="8 9" key="1">
    <citation type="submission" date="2019-06" db="EMBL/GenBank/DDBJ databases">
        <title>Genomic Encyclopedia of Type Strains, Phase IV (KMG-V): Genome sequencing to study the core and pangenomes of soil and plant-associated prokaryotes.</title>
        <authorList>
            <person name="Whitman W."/>
        </authorList>
    </citation>
    <scope>NUCLEOTIDE SEQUENCE [LARGE SCALE GENOMIC DNA]</scope>
    <source>
        <strain evidence="8 9">BR 11865</strain>
    </source>
</reference>
<gene>
    <name evidence="8" type="ORF">FBZ88_12676</name>
</gene>
<organism evidence="8 9">
    <name type="scientific">Nitrospirillum amazonense</name>
    <dbReference type="NCBI Taxonomy" id="28077"/>
    <lineage>
        <taxon>Bacteria</taxon>
        <taxon>Pseudomonadati</taxon>
        <taxon>Pseudomonadota</taxon>
        <taxon>Alphaproteobacteria</taxon>
        <taxon>Rhodospirillales</taxon>
        <taxon>Azospirillaceae</taxon>
        <taxon>Nitrospirillum</taxon>
    </lineage>
</organism>
<evidence type="ECO:0000256" key="3">
    <source>
        <dbReference type="ARBA" id="ARBA00023172"/>
    </source>
</evidence>
<comment type="caution">
    <text evidence="8">The sequence shown here is derived from an EMBL/GenBank/DDBJ whole genome shotgun (WGS) entry which is preliminary data.</text>
</comment>
<dbReference type="PROSITE" id="PS51898">
    <property type="entry name" value="TYR_RECOMBINASE"/>
    <property type="match status" value="1"/>
</dbReference>
<dbReference type="Gene3D" id="1.10.443.10">
    <property type="entry name" value="Intergrase catalytic core"/>
    <property type="match status" value="1"/>
</dbReference>
<sequence>MSEQHTILEGKVHLYKRGDGRHWQCSAYLNGQNHRRSTKEESLSHAKEVAEDWYYELRAALRKGMNSIKVEGSEPAPAAKVPAPSERLFREGAEEFIAEFTVLCAGTRSPKYIKLHIARIRGHLIPFFGDLTFPEITAAKIQQYRIHRIQDSPGGKPPARSTIHQEIVALRQILTSEMDKGGLDRLPRLATKYDRSVKISHRGWFGPDEYKRLYEATRRRVQQPPKKRWVWYYEQMHDYVLFMANTGLRPDEAARLEFRDVQIVKDRDSGETILEIEVRGKRGIGHCKSTASAVRPFERLQARLRPKAAGRNMRAEEGEEDLRPTCPTDLIFPGERHELMNTILREEGLKFDRDGNRRAAYSLRHTYICLRLMDGADIYQIAKNCRTSVEMIEKFYASHLKTTLDAAAINVRRPKPRPTSKGKPQSGPEGPI</sequence>
<dbReference type="AlphaFoldDB" id="A0A560F6A9"/>
<feature type="domain" description="Tyr recombinase" evidence="6">
    <location>
        <begin position="200"/>
        <end position="410"/>
    </location>
</feature>
<dbReference type="InterPro" id="IPR013762">
    <property type="entry name" value="Integrase-like_cat_sf"/>
</dbReference>
<evidence type="ECO:0000256" key="5">
    <source>
        <dbReference type="SAM" id="MobiDB-lite"/>
    </source>
</evidence>
<dbReference type="GO" id="GO:0006310">
    <property type="term" value="P:DNA recombination"/>
    <property type="evidence" value="ECO:0007669"/>
    <property type="project" value="UniProtKB-KW"/>
</dbReference>
<evidence type="ECO:0008006" key="10">
    <source>
        <dbReference type="Google" id="ProtNLM"/>
    </source>
</evidence>
<dbReference type="EMBL" id="VITO01000026">
    <property type="protein sequence ID" value="TWB17149.1"/>
    <property type="molecule type" value="Genomic_DNA"/>
</dbReference>
<dbReference type="SUPFAM" id="SSF56349">
    <property type="entry name" value="DNA breaking-rejoining enzymes"/>
    <property type="match status" value="1"/>
</dbReference>
<feature type="region of interest" description="Disordered" evidence="5">
    <location>
        <begin position="308"/>
        <end position="327"/>
    </location>
</feature>
<name>A0A560F6A9_9PROT</name>
<dbReference type="InterPro" id="IPR011010">
    <property type="entry name" value="DNA_brk_join_enz"/>
</dbReference>
<dbReference type="InterPro" id="IPR002104">
    <property type="entry name" value="Integrase_catalytic"/>
</dbReference>
<proteinExistence type="predicted"/>
<protein>
    <recommendedName>
        <fullName evidence="10">Phage integrase family protein</fullName>
    </recommendedName>
</protein>
<evidence type="ECO:0000256" key="4">
    <source>
        <dbReference type="PROSITE-ProRule" id="PRU01248"/>
    </source>
</evidence>
<evidence type="ECO:0000256" key="1">
    <source>
        <dbReference type="ARBA" id="ARBA00022908"/>
    </source>
</evidence>
<evidence type="ECO:0000313" key="8">
    <source>
        <dbReference type="EMBL" id="TWB17149.1"/>
    </source>
</evidence>
<dbReference type="InterPro" id="IPR044068">
    <property type="entry name" value="CB"/>
</dbReference>
<dbReference type="InterPro" id="IPR010998">
    <property type="entry name" value="Integrase_recombinase_N"/>
</dbReference>
<feature type="domain" description="Core-binding (CB)" evidence="7">
    <location>
        <begin position="91"/>
        <end position="178"/>
    </location>
</feature>
<dbReference type="PROSITE" id="PS51900">
    <property type="entry name" value="CB"/>
    <property type="match status" value="1"/>
</dbReference>
<evidence type="ECO:0000259" key="7">
    <source>
        <dbReference type="PROSITE" id="PS51900"/>
    </source>
</evidence>
<dbReference type="Gene3D" id="1.10.150.130">
    <property type="match status" value="1"/>
</dbReference>
<keyword evidence="9" id="KW-1185">Reference proteome</keyword>
<dbReference type="GO" id="GO:0015074">
    <property type="term" value="P:DNA integration"/>
    <property type="evidence" value="ECO:0007669"/>
    <property type="project" value="UniProtKB-KW"/>
</dbReference>
<dbReference type="GO" id="GO:0003677">
    <property type="term" value="F:DNA binding"/>
    <property type="evidence" value="ECO:0007669"/>
    <property type="project" value="UniProtKB-UniRule"/>
</dbReference>
<evidence type="ECO:0000313" key="9">
    <source>
        <dbReference type="Proteomes" id="UP000316545"/>
    </source>
</evidence>
<keyword evidence="2 4" id="KW-0238">DNA-binding</keyword>
<dbReference type="Proteomes" id="UP000316545">
    <property type="component" value="Unassembled WGS sequence"/>
</dbReference>
<keyword evidence="3" id="KW-0233">DNA recombination</keyword>
<accession>A0A560F6A9</accession>
<dbReference type="RefSeq" id="WP_145620029.1">
    <property type="nucleotide sequence ID" value="NZ_VITO01000026.1"/>
</dbReference>
<evidence type="ECO:0000259" key="6">
    <source>
        <dbReference type="PROSITE" id="PS51898"/>
    </source>
</evidence>
<evidence type="ECO:0000256" key="2">
    <source>
        <dbReference type="ARBA" id="ARBA00023125"/>
    </source>
</evidence>
<feature type="region of interest" description="Disordered" evidence="5">
    <location>
        <begin position="408"/>
        <end position="432"/>
    </location>
</feature>